<proteinExistence type="predicted"/>
<sequence length="57" mass="6754">MRLQRNIISIILQNKEINSNEKFDILIISFYIIENRILSHLWNTSSAIGMHTINNIR</sequence>
<accession>A0A914ZK75</accession>
<evidence type="ECO:0000313" key="2">
    <source>
        <dbReference type="WBParaSite" id="PgB06_g047_t01"/>
    </source>
</evidence>
<keyword evidence="1" id="KW-1185">Reference proteome</keyword>
<name>A0A914ZK75_PARUN</name>
<organism evidence="1 2">
    <name type="scientific">Parascaris univalens</name>
    <name type="common">Nematode worm</name>
    <dbReference type="NCBI Taxonomy" id="6257"/>
    <lineage>
        <taxon>Eukaryota</taxon>
        <taxon>Metazoa</taxon>
        <taxon>Ecdysozoa</taxon>
        <taxon>Nematoda</taxon>
        <taxon>Chromadorea</taxon>
        <taxon>Rhabditida</taxon>
        <taxon>Spirurina</taxon>
        <taxon>Ascaridomorpha</taxon>
        <taxon>Ascaridoidea</taxon>
        <taxon>Ascarididae</taxon>
        <taxon>Parascaris</taxon>
    </lineage>
</organism>
<dbReference type="Proteomes" id="UP000887569">
    <property type="component" value="Unplaced"/>
</dbReference>
<protein>
    <submittedName>
        <fullName evidence="2">Uncharacterized protein</fullName>
    </submittedName>
</protein>
<dbReference type="WBParaSite" id="PgB06_g047_t01">
    <property type="protein sequence ID" value="PgB06_g047_t01"/>
    <property type="gene ID" value="PgB06_g047"/>
</dbReference>
<evidence type="ECO:0000313" key="1">
    <source>
        <dbReference type="Proteomes" id="UP000887569"/>
    </source>
</evidence>
<dbReference type="AlphaFoldDB" id="A0A914ZK75"/>
<reference evidence="2" key="1">
    <citation type="submission" date="2022-11" db="UniProtKB">
        <authorList>
            <consortium name="WormBaseParasite"/>
        </authorList>
    </citation>
    <scope>IDENTIFICATION</scope>
</reference>